<keyword evidence="1" id="KW-0812">Transmembrane</keyword>
<dbReference type="Pfam" id="PF13400">
    <property type="entry name" value="Tad"/>
    <property type="match status" value="1"/>
</dbReference>
<gene>
    <name evidence="3" type="ORF">GB864_06665</name>
</gene>
<reference evidence="3 4" key="1">
    <citation type="submission" date="2019-12" db="EMBL/GenBank/DDBJ databases">
        <authorList>
            <person name="Kim Y.S."/>
        </authorList>
    </citation>
    <scope>NUCLEOTIDE SEQUENCE [LARGE SCALE GENOMIC DNA]</scope>
    <source>
        <strain evidence="3 4">MMS17-SY077</strain>
    </source>
</reference>
<evidence type="ECO:0000256" key="1">
    <source>
        <dbReference type="SAM" id="Phobius"/>
    </source>
</evidence>
<name>A0A6I4NV97_9MICO</name>
<dbReference type="AlphaFoldDB" id="A0A6I4NV97"/>
<dbReference type="EMBL" id="WSTA01000022">
    <property type="protein sequence ID" value="MWB98230.1"/>
    <property type="molecule type" value="Genomic_DNA"/>
</dbReference>
<evidence type="ECO:0000313" key="4">
    <source>
        <dbReference type="Proteomes" id="UP000438182"/>
    </source>
</evidence>
<keyword evidence="4" id="KW-1185">Reference proteome</keyword>
<protein>
    <recommendedName>
        <fullName evidence="2">Putative Flp pilus-assembly TadG-like N-terminal domain-containing protein</fullName>
    </recommendedName>
</protein>
<keyword evidence="1" id="KW-0472">Membrane</keyword>
<keyword evidence="1" id="KW-1133">Transmembrane helix</keyword>
<evidence type="ECO:0000259" key="2">
    <source>
        <dbReference type="Pfam" id="PF13400"/>
    </source>
</evidence>
<dbReference type="InterPro" id="IPR028087">
    <property type="entry name" value="Tad_N"/>
</dbReference>
<organism evidence="3 4">
    <name type="scientific">Agromyces seonyuensis</name>
    <dbReference type="NCBI Taxonomy" id="2662446"/>
    <lineage>
        <taxon>Bacteria</taxon>
        <taxon>Bacillati</taxon>
        <taxon>Actinomycetota</taxon>
        <taxon>Actinomycetes</taxon>
        <taxon>Micrococcales</taxon>
        <taxon>Microbacteriaceae</taxon>
        <taxon>Agromyces</taxon>
    </lineage>
</organism>
<dbReference type="Proteomes" id="UP000438182">
    <property type="component" value="Unassembled WGS sequence"/>
</dbReference>
<comment type="caution">
    <text evidence="3">The sequence shown here is derived from an EMBL/GenBank/DDBJ whole genome shotgun (WGS) entry which is preliminary data.</text>
</comment>
<feature type="transmembrane region" description="Helical" evidence="1">
    <location>
        <begin position="27"/>
        <end position="47"/>
    </location>
</feature>
<evidence type="ECO:0000313" key="3">
    <source>
        <dbReference type="EMBL" id="MWB98230.1"/>
    </source>
</evidence>
<feature type="domain" description="Putative Flp pilus-assembly TadG-like N-terminal" evidence="2">
    <location>
        <begin position="21"/>
        <end position="66"/>
    </location>
</feature>
<sequence>MSPRMLRAAAALRRGRDEETGSTLPLMLGYGVLALVLVLIVVAVTSLQLERKRLLTLADGAALAAAESFEASDLVVGVDGAGSPALDDTAVRAAAADYLADADHGLHAVRIVVADSPDGASARIRLSAVWHAPFTNGWIPVSAHLEVETEARSILH</sequence>
<proteinExistence type="predicted"/>
<accession>A0A6I4NV97</accession>